<dbReference type="PANTHER" id="PTHR24096">
    <property type="entry name" value="LONG-CHAIN-FATTY-ACID--COA LIGASE"/>
    <property type="match status" value="1"/>
</dbReference>
<organism evidence="5 6">
    <name type="scientific">Megaselia scalaris</name>
    <name type="common">Humpbacked fly</name>
    <name type="synonym">Phora scalaris</name>
    <dbReference type="NCBI Taxonomy" id="36166"/>
    <lineage>
        <taxon>Eukaryota</taxon>
        <taxon>Metazoa</taxon>
        <taxon>Ecdysozoa</taxon>
        <taxon>Arthropoda</taxon>
        <taxon>Hexapoda</taxon>
        <taxon>Insecta</taxon>
        <taxon>Pterygota</taxon>
        <taxon>Neoptera</taxon>
        <taxon>Endopterygota</taxon>
        <taxon>Diptera</taxon>
        <taxon>Brachycera</taxon>
        <taxon>Muscomorpha</taxon>
        <taxon>Platypezoidea</taxon>
        <taxon>Phoridae</taxon>
        <taxon>Megaseliini</taxon>
        <taxon>Megaselia</taxon>
    </lineage>
</organism>
<evidence type="ECO:0000313" key="6">
    <source>
        <dbReference type="Proteomes" id="UP000015102"/>
    </source>
</evidence>
<evidence type="ECO:0000256" key="1">
    <source>
        <dbReference type="ARBA" id="ARBA00004275"/>
    </source>
</evidence>
<dbReference type="GO" id="GO:0046949">
    <property type="term" value="P:fatty-acyl-CoA biosynthetic process"/>
    <property type="evidence" value="ECO:0007669"/>
    <property type="project" value="TreeGrafter"/>
</dbReference>
<evidence type="ECO:0000313" key="5">
    <source>
        <dbReference type="EnsemblMetazoa" id="MESCA008283-PA"/>
    </source>
</evidence>
<reference evidence="6" key="1">
    <citation type="submission" date="2013-02" db="EMBL/GenBank/DDBJ databases">
        <authorList>
            <person name="Hughes D."/>
        </authorList>
    </citation>
    <scope>NUCLEOTIDE SEQUENCE</scope>
    <source>
        <strain>Durham</strain>
        <strain evidence="6">NC isolate 2 -- Noor lab</strain>
    </source>
</reference>
<proteinExistence type="inferred from homology"/>
<dbReference type="GO" id="GO:0005777">
    <property type="term" value="C:peroxisome"/>
    <property type="evidence" value="ECO:0007669"/>
    <property type="project" value="UniProtKB-SubCell"/>
</dbReference>
<evidence type="ECO:0000259" key="4">
    <source>
        <dbReference type="Pfam" id="PF13193"/>
    </source>
</evidence>
<name>T1GWV1_MEGSC</name>
<dbReference type="AlphaFoldDB" id="T1GWV1"/>
<dbReference type="PANTHER" id="PTHR24096:SF353">
    <property type="entry name" value="GH16244P-RELATED"/>
    <property type="match status" value="1"/>
</dbReference>
<evidence type="ECO:0000256" key="3">
    <source>
        <dbReference type="ARBA" id="ARBA00023140"/>
    </source>
</evidence>
<dbReference type="HOGENOM" id="CLU_000022_17_3_1"/>
<dbReference type="InterPro" id="IPR045851">
    <property type="entry name" value="AMP-bd_C_sf"/>
</dbReference>
<comment type="similarity">
    <text evidence="2">Belongs to the ATP-dependent AMP-binding enzyme family.</text>
</comment>
<dbReference type="GO" id="GO:0004467">
    <property type="term" value="F:long-chain fatty acid-CoA ligase activity"/>
    <property type="evidence" value="ECO:0007669"/>
    <property type="project" value="TreeGrafter"/>
</dbReference>
<dbReference type="FunFam" id="3.30.300.30:FF:000007">
    <property type="entry name" value="4-coumarate--CoA ligase 2"/>
    <property type="match status" value="1"/>
</dbReference>
<dbReference type="Pfam" id="PF13193">
    <property type="entry name" value="AMP-binding_C"/>
    <property type="match status" value="1"/>
</dbReference>
<reference evidence="5" key="2">
    <citation type="submission" date="2015-06" db="UniProtKB">
        <authorList>
            <consortium name="EnsemblMetazoa"/>
        </authorList>
    </citation>
    <scope>IDENTIFICATION</scope>
</reference>
<protein>
    <recommendedName>
        <fullName evidence="4">AMP-binding enzyme C-terminal domain-containing protein</fullName>
    </recommendedName>
</protein>
<dbReference type="SUPFAM" id="SSF56801">
    <property type="entry name" value="Acetyl-CoA synthetase-like"/>
    <property type="match status" value="1"/>
</dbReference>
<keyword evidence="6" id="KW-1185">Reference proteome</keyword>
<feature type="domain" description="AMP-binding enzyme C-terminal" evidence="4">
    <location>
        <begin position="100"/>
        <end position="176"/>
    </location>
</feature>
<dbReference type="OMA" id="YHGDESA"/>
<comment type="subcellular location">
    <subcellularLocation>
        <location evidence="1">Peroxisome</location>
    </subcellularLocation>
</comment>
<dbReference type="Gene3D" id="3.30.300.30">
    <property type="match status" value="1"/>
</dbReference>
<evidence type="ECO:0000256" key="2">
    <source>
        <dbReference type="ARBA" id="ARBA00006432"/>
    </source>
</evidence>
<dbReference type="Proteomes" id="UP000015102">
    <property type="component" value="Unassembled WGS sequence"/>
</dbReference>
<dbReference type="EMBL" id="CAQQ02044758">
    <property type="status" value="NOT_ANNOTATED_CDS"/>
    <property type="molecule type" value="Genomic_DNA"/>
</dbReference>
<dbReference type="STRING" id="36166.T1GWV1"/>
<accession>T1GWV1</accession>
<keyword evidence="3" id="KW-0576">Peroxisome</keyword>
<dbReference type="EnsemblMetazoa" id="MESCA008283-RA">
    <property type="protein sequence ID" value="MESCA008283-PA"/>
    <property type="gene ID" value="MESCA008283"/>
</dbReference>
<dbReference type="Gene3D" id="2.30.38.10">
    <property type="entry name" value="Luciferase, Domain 3"/>
    <property type="match status" value="1"/>
</dbReference>
<sequence length="195" mass="21902">MSDKYPDSSGILFPNMEVQIVDENDNKLGPNEDGEICVNNGCLWPGYHGDESATEEVYDAKEGWYHSGDKGHFDENGYLYIVDRLKEIMKCKGYHVSPTEIEGVILELQDVVDVCVCGIPDLINMNLPAAMVITTKGSSLKKDEIIKHVEGKLPHYKHLSGGVYFVDELPRTPSGKIMRRVARFDAEKFYNASKK</sequence>
<dbReference type="InterPro" id="IPR025110">
    <property type="entry name" value="AMP-bd_C"/>
</dbReference>